<protein>
    <recommendedName>
        <fullName evidence="3">GGDEF domain-containing protein</fullName>
    </recommendedName>
</protein>
<comment type="caution">
    <text evidence="1">The sequence shown here is derived from an EMBL/GenBank/DDBJ whole genome shotgun (WGS) entry which is preliminary data.</text>
</comment>
<reference evidence="1 2" key="1">
    <citation type="journal article" date="2019" name="Int. J. Syst. Evol. Microbiol.">
        <title>The Global Catalogue of Microorganisms (GCM) 10K type strain sequencing project: providing services to taxonomists for standard genome sequencing and annotation.</title>
        <authorList>
            <consortium name="The Broad Institute Genomics Platform"/>
            <consortium name="The Broad Institute Genome Sequencing Center for Infectious Disease"/>
            <person name="Wu L."/>
            <person name="Ma J."/>
        </authorList>
    </citation>
    <scope>NUCLEOTIDE SEQUENCE [LARGE SCALE GENOMIC DNA]</scope>
    <source>
        <strain evidence="1 2">JCM 13850</strain>
    </source>
</reference>
<sequence length="117" mass="12891">MLIIADLDRTRAGYIAGLRLLADLLEARPDIPHYEHGRISFALNGTEAEAAETIERTAAALTAEGIEFDRSEDDHSQSIEFVIAGVEYGFSRVRDAAWAAHQARQSYEKNVQVAVSC</sequence>
<proteinExistence type="predicted"/>
<dbReference type="Proteomes" id="UP001501020">
    <property type="component" value="Unassembled WGS sequence"/>
</dbReference>
<evidence type="ECO:0000313" key="1">
    <source>
        <dbReference type="EMBL" id="GAA2156643.1"/>
    </source>
</evidence>
<dbReference type="RefSeq" id="WP_344276140.1">
    <property type="nucleotide sequence ID" value="NZ_BAAAMR010000073.1"/>
</dbReference>
<organism evidence="1 2">
    <name type="scientific">Actinomadura napierensis</name>
    <dbReference type="NCBI Taxonomy" id="267854"/>
    <lineage>
        <taxon>Bacteria</taxon>
        <taxon>Bacillati</taxon>
        <taxon>Actinomycetota</taxon>
        <taxon>Actinomycetes</taxon>
        <taxon>Streptosporangiales</taxon>
        <taxon>Thermomonosporaceae</taxon>
        <taxon>Actinomadura</taxon>
    </lineage>
</organism>
<keyword evidence="2" id="KW-1185">Reference proteome</keyword>
<evidence type="ECO:0008006" key="3">
    <source>
        <dbReference type="Google" id="ProtNLM"/>
    </source>
</evidence>
<evidence type="ECO:0000313" key="2">
    <source>
        <dbReference type="Proteomes" id="UP001501020"/>
    </source>
</evidence>
<dbReference type="EMBL" id="BAAAMR010000073">
    <property type="protein sequence ID" value="GAA2156643.1"/>
    <property type="molecule type" value="Genomic_DNA"/>
</dbReference>
<name>A0ABN3A9Q0_9ACTN</name>
<accession>A0ABN3A9Q0</accession>
<gene>
    <name evidence="1" type="ORF">GCM10009727_65590</name>
</gene>